<sequence length="543" mass="59503">MWSEGGEAVKMNKAMWLYPKVSGFSPSERWGHSACFSNGNLYVFGGCCGGLHFSDVLVLNIDTMVWRSLVTTGQGPGPRDSHSSVLVGHRMVLFGGTNGSKKVNDLHILDLRTMEWTQPEVRGRPPSARESHTATLIGTDKIVIFGGSGEGDGNYLNDLHILELKTMRWTSPEPKGQIPVPRDSHSAVSIDNKLVVYGGDCGDRYHGDVDVIDMDTITWSKCWFWQINVQGFSPGVRAGHGAVSIGTKVYVIGGVGDKNYYSDVWVLDVKTSSWSRLDIRGHQPQGRFSHTAAVMGTGIAIYGGCGEDERPLNELVILQLREENHPIRELGSHKFSDALQRKRRREVSSSAWEVESEQEEHSLSLSQNSSPSQSDHEQTPVVTVKTAGPPKSPSGGFHFFKQSSQQQEFRKCVRRPPPEAKQQMVPPEILPVQNLIGADVCGKVDGAFDSGYLVTATVNGKVFRGVLFPPGPVSISREAVLAHQHPPPQHRHFSRQIPAMLLPSQNNSVPDRSPAKPFMEPNQRTDLQGVVLTLGGPGTGLDP</sequence>
<keyword evidence="1" id="KW-0880">Kelch repeat</keyword>
<comment type="caution">
    <text evidence="4">The sequence shown here is derived from an EMBL/GenBank/DDBJ whole genome shotgun (WGS) entry which is preliminary data.</text>
</comment>
<feature type="compositionally biased region" description="Low complexity" evidence="3">
    <location>
        <begin position="363"/>
        <end position="373"/>
    </location>
</feature>
<dbReference type="AlphaFoldDB" id="A0AAN7GLK6"/>
<dbReference type="Proteomes" id="UP001345219">
    <property type="component" value="Chromosome 12"/>
</dbReference>
<evidence type="ECO:0000256" key="3">
    <source>
        <dbReference type="SAM" id="MobiDB-lite"/>
    </source>
</evidence>
<dbReference type="EMBL" id="JAXIOK010000019">
    <property type="protein sequence ID" value="KAK4748790.1"/>
    <property type="molecule type" value="Genomic_DNA"/>
</dbReference>
<accession>A0AAN7GLK6</accession>
<dbReference type="Pfam" id="PF24681">
    <property type="entry name" value="Kelch_KLHDC2_KLHL20_DRC7"/>
    <property type="match status" value="1"/>
</dbReference>
<keyword evidence="2" id="KW-0677">Repeat</keyword>
<keyword evidence="5" id="KW-1185">Reference proteome</keyword>
<dbReference type="InterPro" id="IPR015915">
    <property type="entry name" value="Kelch-typ_b-propeller"/>
</dbReference>
<evidence type="ECO:0000256" key="1">
    <source>
        <dbReference type="ARBA" id="ARBA00022441"/>
    </source>
</evidence>
<evidence type="ECO:0000256" key="2">
    <source>
        <dbReference type="ARBA" id="ARBA00022737"/>
    </source>
</evidence>
<evidence type="ECO:0000313" key="4">
    <source>
        <dbReference type="EMBL" id="KAK4748790.1"/>
    </source>
</evidence>
<gene>
    <name evidence="4" type="ORF">SAY87_015376</name>
</gene>
<protein>
    <submittedName>
        <fullName evidence="4">Uncharacterized protein</fullName>
    </submittedName>
</protein>
<dbReference type="Pfam" id="PF01344">
    <property type="entry name" value="Kelch_1"/>
    <property type="match status" value="1"/>
</dbReference>
<proteinExistence type="predicted"/>
<dbReference type="InterPro" id="IPR006652">
    <property type="entry name" value="Kelch_1"/>
</dbReference>
<dbReference type="PANTHER" id="PTHR46228:SF2">
    <property type="entry name" value="KELCH REPEAT PROTEIN (AFU_ORTHOLOGUE AFUA_4G14350)"/>
    <property type="match status" value="1"/>
</dbReference>
<dbReference type="SUPFAM" id="SSF117281">
    <property type="entry name" value="Kelch motif"/>
    <property type="match status" value="2"/>
</dbReference>
<organism evidence="4 5">
    <name type="scientific">Trapa incisa</name>
    <dbReference type="NCBI Taxonomy" id="236973"/>
    <lineage>
        <taxon>Eukaryota</taxon>
        <taxon>Viridiplantae</taxon>
        <taxon>Streptophyta</taxon>
        <taxon>Embryophyta</taxon>
        <taxon>Tracheophyta</taxon>
        <taxon>Spermatophyta</taxon>
        <taxon>Magnoliopsida</taxon>
        <taxon>eudicotyledons</taxon>
        <taxon>Gunneridae</taxon>
        <taxon>Pentapetalae</taxon>
        <taxon>rosids</taxon>
        <taxon>malvids</taxon>
        <taxon>Myrtales</taxon>
        <taxon>Lythraceae</taxon>
        <taxon>Trapa</taxon>
    </lineage>
</organism>
<evidence type="ECO:0000313" key="5">
    <source>
        <dbReference type="Proteomes" id="UP001345219"/>
    </source>
</evidence>
<reference evidence="4 5" key="1">
    <citation type="journal article" date="2023" name="Hortic Res">
        <title>Pangenome of water caltrop reveals structural variations and asymmetric subgenome divergence after allopolyploidization.</title>
        <authorList>
            <person name="Zhang X."/>
            <person name="Chen Y."/>
            <person name="Wang L."/>
            <person name="Yuan Y."/>
            <person name="Fang M."/>
            <person name="Shi L."/>
            <person name="Lu R."/>
            <person name="Comes H.P."/>
            <person name="Ma Y."/>
            <person name="Chen Y."/>
            <person name="Huang G."/>
            <person name="Zhou Y."/>
            <person name="Zheng Z."/>
            <person name="Qiu Y."/>
        </authorList>
    </citation>
    <scope>NUCLEOTIDE SEQUENCE [LARGE SCALE GENOMIC DNA]</scope>
    <source>
        <tissue evidence="4">Roots</tissue>
    </source>
</reference>
<feature type="region of interest" description="Disordered" evidence="3">
    <location>
        <begin position="350"/>
        <end position="399"/>
    </location>
</feature>
<dbReference type="PANTHER" id="PTHR46228">
    <property type="entry name" value="KELCH DOMAIN-CONTAINING PROTEIN"/>
    <property type="match status" value="1"/>
</dbReference>
<dbReference type="Gene3D" id="2.120.10.80">
    <property type="entry name" value="Kelch-type beta propeller"/>
    <property type="match status" value="2"/>
</dbReference>
<name>A0AAN7GLK6_9MYRT</name>